<evidence type="ECO:0000313" key="2">
    <source>
        <dbReference type="Proteomes" id="UP000789525"/>
    </source>
</evidence>
<gene>
    <name evidence="1" type="ORF">ACOLOM_LOCUS1787</name>
</gene>
<organism evidence="1 2">
    <name type="scientific">Acaulospora colombiana</name>
    <dbReference type="NCBI Taxonomy" id="27376"/>
    <lineage>
        <taxon>Eukaryota</taxon>
        <taxon>Fungi</taxon>
        <taxon>Fungi incertae sedis</taxon>
        <taxon>Mucoromycota</taxon>
        <taxon>Glomeromycotina</taxon>
        <taxon>Glomeromycetes</taxon>
        <taxon>Diversisporales</taxon>
        <taxon>Acaulosporaceae</taxon>
        <taxon>Acaulospora</taxon>
    </lineage>
</organism>
<accession>A0ACA9KIK7</accession>
<protein>
    <submittedName>
        <fullName evidence="1">16581_t:CDS:1</fullName>
    </submittedName>
</protein>
<keyword evidence="2" id="KW-1185">Reference proteome</keyword>
<evidence type="ECO:0000313" key="1">
    <source>
        <dbReference type="EMBL" id="CAG8475736.1"/>
    </source>
</evidence>
<sequence>MLDLAECRDQQENEILALEAIYSNDFTYTETPNSTSRYRGALSTEISLSQEISIFFAGGINAGDPLKVRHLPPVKIVFSMPAGYPTDEPLEFAIECCWMRWDWIKMLERKLHQIWEEEKDVVLYNYSEFIKNSSLDYLQVEFPLKLDGFLLQVKCPEPSCKSQHKTVEEIAEIVGAEMAKRYSDLLEKQRLEVDPLLRKIPISKNYACARNAHSLSVGFVNGPATIATRHGASVPCPVNFTKRLIQEYLEADETKKATMELRYGAKNLEKLVHDANINAELETDKWMKSNTQPYPDEPYRHFNDKKSPCNQRLFDGTNVDELDMPEDFVFV</sequence>
<dbReference type="EMBL" id="CAJVPT010002120">
    <property type="protein sequence ID" value="CAG8475736.1"/>
    <property type="molecule type" value="Genomic_DNA"/>
</dbReference>
<reference evidence="1" key="1">
    <citation type="submission" date="2021-06" db="EMBL/GenBank/DDBJ databases">
        <authorList>
            <person name="Kallberg Y."/>
            <person name="Tangrot J."/>
            <person name="Rosling A."/>
        </authorList>
    </citation>
    <scope>NUCLEOTIDE SEQUENCE</scope>
    <source>
        <strain evidence="1">CL356</strain>
    </source>
</reference>
<comment type="caution">
    <text evidence="1">The sequence shown here is derived from an EMBL/GenBank/DDBJ whole genome shotgun (WGS) entry which is preliminary data.</text>
</comment>
<name>A0ACA9KIK7_9GLOM</name>
<proteinExistence type="predicted"/>
<dbReference type="Proteomes" id="UP000789525">
    <property type="component" value="Unassembled WGS sequence"/>
</dbReference>